<gene>
    <name evidence="1" type="ORF">PSCICP_07910</name>
</gene>
<dbReference type="RefSeq" id="WP_025261104.1">
    <property type="nucleotide sequence ID" value="NZ_BLWA01000002.1"/>
</dbReference>
<name>A0ABQ1DIK4_PSECI</name>
<dbReference type="Proteomes" id="UP000614982">
    <property type="component" value="Unassembled WGS sequence"/>
</dbReference>
<protein>
    <submittedName>
        <fullName evidence="1">Uncharacterized protein</fullName>
    </submittedName>
</protein>
<keyword evidence="2" id="KW-1185">Reference proteome</keyword>
<organism evidence="1 2">
    <name type="scientific">Pseudomonas cichorii</name>
    <dbReference type="NCBI Taxonomy" id="36746"/>
    <lineage>
        <taxon>Bacteria</taxon>
        <taxon>Pseudomonadati</taxon>
        <taxon>Pseudomonadota</taxon>
        <taxon>Gammaproteobacteria</taxon>
        <taxon>Pseudomonadales</taxon>
        <taxon>Pseudomonadaceae</taxon>
        <taxon>Pseudomonas</taxon>
    </lineage>
</organism>
<dbReference type="GeneID" id="45543556"/>
<evidence type="ECO:0000313" key="1">
    <source>
        <dbReference type="EMBL" id="GFM90819.1"/>
    </source>
</evidence>
<accession>A0ABQ1DIK4</accession>
<sequence length="80" mass="8666">MSLSSKEATRLHHAGLALFALTRVLRENIDFIDMPGGAPLSVRDQHGLLLAAEHIAEELYIHLEHQAADLQGSPEVGASQ</sequence>
<dbReference type="EMBL" id="BLWA01000002">
    <property type="protein sequence ID" value="GFM90819.1"/>
    <property type="molecule type" value="Genomic_DNA"/>
</dbReference>
<proteinExistence type="predicted"/>
<evidence type="ECO:0000313" key="2">
    <source>
        <dbReference type="Proteomes" id="UP000614982"/>
    </source>
</evidence>
<comment type="caution">
    <text evidence="1">The sequence shown here is derived from an EMBL/GenBank/DDBJ whole genome shotgun (WGS) entry which is preliminary data.</text>
</comment>
<reference evidence="1 2" key="1">
    <citation type="submission" date="2020-05" db="EMBL/GenBank/DDBJ databases">
        <title>Genetic diversity of Pseudomonas cichorii.</title>
        <authorList>
            <person name="Tani S."/>
            <person name="Yagi H."/>
            <person name="Hashimoto S."/>
            <person name="Iiyama K."/>
            <person name="Furuya N."/>
        </authorList>
    </citation>
    <scope>NUCLEOTIDE SEQUENCE [LARGE SCALE GENOMIC DNA]</scope>
    <source>
        <strain evidence="1 2">LMG 2162</strain>
    </source>
</reference>